<dbReference type="AlphaFoldDB" id="A0AAN5YJ53"/>
<dbReference type="InterPro" id="IPR003959">
    <property type="entry name" value="ATPase_AAA_core"/>
</dbReference>
<protein>
    <recommendedName>
        <fullName evidence="1">AAA+ ATPase domain-containing protein</fullName>
    </recommendedName>
</protein>
<evidence type="ECO:0000313" key="4">
    <source>
        <dbReference type="Proteomes" id="UP000465220"/>
    </source>
</evidence>
<dbReference type="Proteomes" id="UP000465220">
    <property type="component" value="Unassembled WGS sequence"/>
</dbReference>
<evidence type="ECO:0000259" key="1">
    <source>
        <dbReference type="SMART" id="SM00382"/>
    </source>
</evidence>
<reference evidence="3" key="1">
    <citation type="journal article" date="2020" name="bioRxiv">
        <title>Genomic and phenotypic heterogeneity of clinical isolates of the human pathogens Aspergillus fumigatus, Aspergillus lentulus and Aspergillus fumigatiaffinis.</title>
        <authorList>
            <person name="dos Santos R.A.C."/>
            <person name="Steenwyk J.L."/>
            <person name="Rivero-Menendez O."/>
            <person name="Mead M.E."/>
            <person name="Silva L.P."/>
            <person name="Bastos R.W."/>
            <person name="Alastruey-Izquierdo A."/>
            <person name="Goldman G.H."/>
            <person name="Rokas A."/>
        </authorList>
    </citation>
    <scope>NUCLEOTIDE SEQUENCE</scope>
    <source>
        <strain evidence="3">CNM-CM8927</strain>
    </source>
</reference>
<dbReference type="InterPro" id="IPR054289">
    <property type="entry name" value="DUF7025"/>
</dbReference>
<proteinExistence type="predicted"/>
<accession>A0AAN5YJ53</accession>
<dbReference type="Pfam" id="PF22942">
    <property type="entry name" value="DUF7025"/>
    <property type="match status" value="1"/>
</dbReference>
<dbReference type="EMBL" id="JAAAPU010000131">
    <property type="protein sequence ID" value="KAF4201663.1"/>
    <property type="molecule type" value="Genomic_DNA"/>
</dbReference>
<feature type="domain" description="AAA+ ATPase" evidence="1">
    <location>
        <begin position="505"/>
        <end position="635"/>
    </location>
</feature>
<dbReference type="GO" id="GO:0016887">
    <property type="term" value="F:ATP hydrolysis activity"/>
    <property type="evidence" value="ECO:0007669"/>
    <property type="project" value="InterPro"/>
</dbReference>
<dbReference type="SUPFAM" id="SSF52540">
    <property type="entry name" value="P-loop containing nucleoside triphosphate hydrolases"/>
    <property type="match status" value="1"/>
</dbReference>
<organism evidence="3 5">
    <name type="scientific">Aspergillus lentulus</name>
    <dbReference type="NCBI Taxonomy" id="293939"/>
    <lineage>
        <taxon>Eukaryota</taxon>
        <taxon>Fungi</taxon>
        <taxon>Dikarya</taxon>
        <taxon>Ascomycota</taxon>
        <taxon>Pezizomycotina</taxon>
        <taxon>Eurotiomycetes</taxon>
        <taxon>Eurotiomycetidae</taxon>
        <taxon>Eurotiales</taxon>
        <taxon>Aspergillaceae</taxon>
        <taxon>Aspergillus</taxon>
        <taxon>Aspergillus subgen. Fumigati</taxon>
    </lineage>
</organism>
<dbReference type="Gene3D" id="3.40.50.300">
    <property type="entry name" value="P-loop containing nucleotide triphosphate hydrolases"/>
    <property type="match status" value="1"/>
</dbReference>
<dbReference type="SMART" id="SM00382">
    <property type="entry name" value="AAA"/>
    <property type="match status" value="1"/>
</dbReference>
<gene>
    <name evidence="3" type="ORF">CNMCM8927_001264</name>
    <name evidence="2" type="ORF">IFM60648_08684</name>
</gene>
<evidence type="ECO:0000313" key="2">
    <source>
        <dbReference type="EMBL" id="GFF89317.1"/>
    </source>
</evidence>
<name>A0AAN5YJ53_ASPLE</name>
<keyword evidence="4" id="KW-1185">Reference proteome</keyword>
<dbReference type="Proteomes" id="UP000649114">
    <property type="component" value="Unassembled WGS sequence"/>
</dbReference>
<dbReference type="InterPro" id="IPR003593">
    <property type="entry name" value="AAA+_ATPase"/>
</dbReference>
<dbReference type="PANTHER" id="PTHR46411">
    <property type="entry name" value="FAMILY ATPASE, PUTATIVE-RELATED"/>
    <property type="match status" value="1"/>
</dbReference>
<comment type="caution">
    <text evidence="3">The sequence shown here is derived from an EMBL/GenBank/DDBJ whole genome shotgun (WGS) entry which is preliminary data.</text>
</comment>
<evidence type="ECO:0000313" key="5">
    <source>
        <dbReference type="Proteomes" id="UP000649114"/>
    </source>
</evidence>
<dbReference type="Pfam" id="PF00004">
    <property type="entry name" value="AAA"/>
    <property type="match status" value="1"/>
</dbReference>
<dbReference type="EMBL" id="BLKI01000069">
    <property type="protein sequence ID" value="GFF89317.1"/>
    <property type="molecule type" value="Genomic_DNA"/>
</dbReference>
<reference evidence="2 4" key="2">
    <citation type="submission" date="2020-01" db="EMBL/GenBank/DDBJ databases">
        <title>Draft genome sequence of Aspergillus lentulus IFM 60648.</title>
        <authorList>
            <person name="Takahashi H."/>
            <person name="Yaguchi T."/>
        </authorList>
    </citation>
    <scope>NUCLEOTIDE SEQUENCE [LARGE SCALE GENOMIC DNA]</scope>
    <source>
        <strain evidence="2 4">IFM 60648</strain>
    </source>
</reference>
<dbReference type="CDD" id="cd19481">
    <property type="entry name" value="RecA-like_protease"/>
    <property type="match status" value="1"/>
</dbReference>
<dbReference type="PANTHER" id="PTHR46411:SF2">
    <property type="entry name" value="AAA+ ATPASE DOMAIN-CONTAINING PROTEIN"/>
    <property type="match status" value="1"/>
</dbReference>
<dbReference type="InterPro" id="IPR027417">
    <property type="entry name" value="P-loop_NTPase"/>
</dbReference>
<sequence>MTTDQLEITLASEKRLAAEIPQMDTTGKTNLSQTPESGIVYCKSHNMFPNRSPDCSSAGHPKIKPESPDEWLRVIEVVEGPNRSSWKIVFFDNKLRDCIRKVIANYNVHTGNNIWQGPQVTLRSPLKALIFNYAELEIQAQSTSLDPTTRGRLQSLLQVVDKVHDPLRWRIPESVDDLRNFRIQYALLWTLFKPGSLVVGAWNSAHDMQVFQVHDAWYNSKKTTLHPVDNVHLVMNELVIAAWMWDWDGKEIVRTMFEFRIPEYAGDKPPAELRCYPVAFYEDGKGQRDLDAIWGMSVYRDRRAKFLQHALDYHDSRLRRYSGDFYGGIPAFQLDRAKAEMSYRATLWHIPAPGVVNIDEDIILDTVNYVRKAGGSRDLNTLEPTSSTKLCHCQLCLDSETKSWVHDIKSKVTRPSNYNDLLLPPRLFGFALNRKEWGQFFLNDIERTEPAEMGEFEGEMKGLILPDEVSKDEQRHIFTMVSNHWHVMAKPRSQRIADMIGGKGESLILLFHGHSGTGKTLYAESLAKSSSRPLFKVGTSDIGLNAPQAERTLKNIFGLAEAWKAVLLIDEADVLLDARGNANESLVTKNALVSVLLREVEYFKGVLIMTTNRVVAFDPAILSRIHHAVNFGEPNSDQEYKIWKLWIERLDEQGLCDDSNDLHKWAKETKKASRRHILSGREIRNVFIMAQMLAERPNRDLKINRTHLTAAYDYKMNFRIDTEHLRTQANQLLANQKK</sequence>
<dbReference type="GO" id="GO:0005524">
    <property type="term" value="F:ATP binding"/>
    <property type="evidence" value="ECO:0007669"/>
    <property type="project" value="InterPro"/>
</dbReference>
<reference evidence="3" key="3">
    <citation type="submission" date="2020-04" db="EMBL/GenBank/DDBJ databases">
        <authorList>
            <person name="Santos R.A.C."/>
            <person name="Steenwyk J.L."/>
            <person name="Rivero-Menendez O."/>
            <person name="Mead M.E."/>
            <person name="Silva L.P."/>
            <person name="Bastos R.W."/>
            <person name="Alastruey-Izquierdo A."/>
            <person name="Goldman G.H."/>
            <person name="Rokas A."/>
        </authorList>
    </citation>
    <scope>NUCLEOTIDE SEQUENCE</scope>
    <source>
        <strain evidence="3">CNM-CM8927</strain>
    </source>
</reference>
<evidence type="ECO:0000313" key="3">
    <source>
        <dbReference type="EMBL" id="KAF4201663.1"/>
    </source>
</evidence>